<organism evidence="2 3">
    <name type="scientific">Trichonephila inaurata madagascariensis</name>
    <dbReference type="NCBI Taxonomy" id="2747483"/>
    <lineage>
        <taxon>Eukaryota</taxon>
        <taxon>Metazoa</taxon>
        <taxon>Ecdysozoa</taxon>
        <taxon>Arthropoda</taxon>
        <taxon>Chelicerata</taxon>
        <taxon>Arachnida</taxon>
        <taxon>Araneae</taxon>
        <taxon>Araneomorphae</taxon>
        <taxon>Entelegynae</taxon>
        <taxon>Araneoidea</taxon>
        <taxon>Nephilidae</taxon>
        <taxon>Trichonephila</taxon>
        <taxon>Trichonephila inaurata</taxon>
    </lineage>
</organism>
<evidence type="ECO:0000313" key="2">
    <source>
        <dbReference type="EMBL" id="GFY37127.1"/>
    </source>
</evidence>
<dbReference type="EMBL" id="BMAV01000145">
    <property type="protein sequence ID" value="GFY37127.1"/>
    <property type="molecule type" value="Genomic_DNA"/>
</dbReference>
<comment type="caution">
    <text evidence="2">The sequence shown here is derived from an EMBL/GenBank/DDBJ whole genome shotgun (WGS) entry which is preliminary data.</text>
</comment>
<gene>
    <name evidence="2" type="ORF">TNIN_265651</name>
</gene>
<keyword evidence="3" id="KW-1185">Reference proteome</keyword>
<name>A0A8X7BNU1_9ARAC</name>
<evidence type="ECO:0000313" key="3">
    <source>
        <dbReference type="Proteomes" id="UP000886998"/>
    </source>
</evidence>
<sequence>MNNELCLFPESVIIKQKPNRHCECSPPRDFQNCETLHPTDEPRQTRGQDNQTECFHGQKKVIREEERMRWRLRGSAASANDKGGGQRSSPTHREEGVGSGAFLACFWAYFPECVSEATCVRFVINNERKSVFGKVVESTALVILTFSIDFLSPSGTFWGKRPVKNHSIRAIRIIFHSLLSMDFPEVEEESQAVDSPIDSPQASQ</sequence>
<dbReference type="Proteomes" id="UP000886998">
    <property type="component" value="Unassembled WGS sequence"/>
</dbReference>
<reference evidence="2" key="1">
    <citation type="submission" date="2020-08" db="EMBL/GenBank/DDBJ databases">
        <title>Multicomponent nature underlies the extraordinary mechanical properties of spider dragline silk.</title>
        <authorList>
            <person name="Kono N."/>
            <person name="Nakamura H."/>
            <person name="Mori M."/>
            <person name="Yoshida Y."/>
            <person name="Ohtoshi R."/>
            <person name="Malay A.D."/>
            <person name="Moran D.A.P."/>
            <person name="Tomita M."/>
            <person name="Numata K."/>
            <person name="Arakawa K."/>
        </authorList>
    </citation>
    <scope>NUCLEOTIDE SEQUENCE</scope>
</reference>
<dbReference type="AlphaFoldDB" id="A0A8X7BNU1"/>
<feature type="region of interest" description="Disordered" evidence="1">
    <location>
        <begin position="73"/>
        <end position="93"/>
    </location>
</feature>
<protein>
    <submittedName>
        <fullName evidence="2">Uncharacterized protein</fullName>
    </submittedName>
</protein>
<evidence type="ECO:0000256" key="1">
    <source>
        <dbReference type="SAM" id="MobiDB-lite"/>
    </source>
</evidence>
<accession>A0A8X7BNU1</accession>
<dbReference type="OrthoDB" id="10491465at2759"/>
<proteinExistence type="predicted"/>